<keyword evidence="2 15" id="KW-0813">Transport</keyword>
<evidence type="ECO:0000256" key="13">
    <source>
        <dbReference type="ARBA" id="ARBA00026054"/>
    </source>
</evidence>
<keyword evidence="8 15" id="KW-0406">Ion transport</keyword>
<comment type="subcellular location">
    <subcellularLocation>
        <location evidence="15">Cell membrane</location>
        <topology evidence="15">Single-pass membrane protein</topology>
    </subcellularLocation>
    <subcellularLocation>
        <location evidence="14">Endomembrane system</location>
        <topology evidence="14">Single-pass membrane protein</topology>
    </subcellularLocation>
</comment>
<dbReference type="RefSeq" id="WP_108360277.1">
    <property type="nucleotide sequence ID" value="NZ_NESP01000001.1"/>
</dbReference>
<dbReference type="InterPro" id="IPR050059">
    <property type="entry name" value="ATP_synthase_B_chain"/>
</dbReference>
<evidence type="ECO:0000256" key="10">
    <source>
        <dbReference type="ARBA" id="ARBA00023310"/>
    </source>
</evidence>
<dbReference type="PANTHER" id="PTHR33445:SF1">
    <property type="entry name" value="ATP SYNTHASE SUBUNIT B"/>
    <property type="match status" value="1"/>
</dbReference>
<keyword evidence="3 15" id="KW-1003">Cell membrane</keyword>
<dbReference type="HAMAP" id="MF_01398">
    <property type="entry name" value="ATP_synth_b_bprime"/>
    <property type="match status" value="1"/>
</dbReference>
<evidence type="ECO:0000256" key="9">
    <source>
        <dbReference type="ARBA" id="ARBA00023136"/>
    </source>
</evidence>
<evidence type="ECO:0000256" key="8">
    <source>
        <dbReference type="ARBA" id="ARBA00023065"/>
    </source>
</evidence>
<dbReference type="SUPFAM" id="SSF81573">
    <property type="entry name" value="F1F0 ATP synthase subunit B, membrane domain"/>
    <property type="match status" value="1"/>
</dbReference>
<keyword evidence="10 15" id="KW-0066">ATP synthesis</keyword>
<dbReference type="GO" id="GO:0046961">
    <property type="term" value="F:proton-transporting ATPase activity, rotational mechanism"/>
    <property type="evidence" value="ECO:0007669"/>
    <property type="project" value="TreeGrafter"/>
</dbReference>
<accession>A0A315ENP8</accession>
<dbReference type="GO" id="GO:0012505">
    <property type="term" value="C:endomembrane system"/>
    <property type="evidence" value="ECO:0007669"/>
    <property type="project" value="UniProtKB-SubCell"/>
</dbReference>
<keyword evidence="19" id="KW-1185">Reference proteome</keyword>
<comment type="subunit">
    <text evidence="13">F-type ATPases have 2 components, F(1) - the catalytic core - and F(0) - the membrane proton channel. F(1) has five subunits: alpha(3), beta(3), gamma(1), delta(1), epsilon(1). F(0) has four main subunits: a(1), b(2) and c(10-14). The alpha and beta chains form an alternating ring which encloses part of the gamma chain. F(1) is attached to F(0) by a central stalk formed by the gamma and epsilon chains, while a peripheral stalk is formed by the delta and b chains.</text>
</comment>
<dbReference type="EMBL" id="NESP01000001">
    <property type="protein sequence ID" value="PUE59536.1"/>
    <property type="molecule type" value="Genomic_DNA"/>
</dbReference>
<feature type="transmembrane region" description="Helical" evidence="15">
    <location>
        <begin position="6"/>
        <end position="26"/>
    </location>
</feature>
<dbReference type="Proteomes" id="UP000251341">
    <property type="component" value="Unassembled WGS sequence"/>
</dbReference>
<evidence type="ECO:0000256" key="14">
    <source>
        <dbReference type="ARBA" id="ARBA00037847"/>
    </source>
</evidence>
<evidence type="ECO:0000256" key="6">
    <source>
        <dbReference type="ARBA" id="ARBA00022781"/>
    </source>
</evidence>
<comment type="function">
    <text evidence="12">Component of the F(0) channel, it forms part of the peripheral stalk, linking F(1) to F(0). The b'-subunit is a diverged and duplicated form of b found in plants and photosynthetic bacteria.</text>
</comment>
<keyword evidence="7 15" id="KW-1133">Transmembrane helix</keyword>
<evidence type="ECO:0000256" key="17">
    <source>
        <dbReference type="SAM" id="Coils"/>
    </source>
</evidence>
<dbReference type="PANTHER" id="PTHR33445">
    <property type="entry name" value="ATP SYNTHASE SUBUNIT B', CHLOROPLASTIC"/>
    <property type="match status" value="1"/>
</dbReference>
<evidence type="ECO:0000256" key="2">
    <source>
        <dbReference type="ARBA" id="ARBA00022448"/>
    </source>
</evidence>
<keyword evidence="9 15" id="KW-0472">Membrane</keyword>
<comment type="subunit">
    <text evidence="15">F-type ATPases have 2 components, F(1) - the catalytic core - and F(0) - the membrane proton channel. F(1) has five subunits: alpha(3), beta(3), gamma(1), delta(1), epsilon(1). F(0) has three main subunits: a(1), b(2) and c(10-14). The alpha and beta chains form an alternating ring which encloses part of the gamma chain. F(1) is attached to F(0) by a central stalk formed by the gamma and epsilon chains, while a peripheral stalk is formed by the delta and b chains.</text>
</comment>
<feature type="coiled-coil region" evidence="17">
    <location>
        <begin position="51"/>
        <end position="89"/>
    </location>
</feature>
<evidence type="ECO:0000256" key="4">
    <source>
        <dbReference type="ARBA" id="ARBA00022547"/>
    </source>
</evidence>
<dbReference type="GO" id="GO:0005886">
    <property type="term" value="C:plasma membrane"/>
    <property type="evidence" value="ECO:0007669"/>
    <property type="project" value="UniProtKB-SubCell"/>
</dbReference>
<evidence type="ECO:0000256" key="3">
    <source>
        <dbReference type="ARBA" id="ARBA00022475"/>
    </source>
</evidence>
<evidence type="ECO:0000256" key="1">
    <source>
        <dbReference type="ARBA" id="ARBA00005513"/>
    </source>
</evidence>
<evidence type="ECO:0000256" key="11">
    <source>
        <dbReference type="ARBA" id="ARBA00025198"/>
    </source>
</evidence>
<dbReference type="GO" id="GO:0045259">
    <property type="term" value="C:proton-transporting ATP synthase complex"/>
    <property type="evidence" value="ECO:0007669"/>
    <property type="project" value="UniProtKB-KW"/>
</dbReference>
<keyword evidence="17" id="KW-0175">Coiled coil</keyword>
<reference evidence="18 19" key="1">
    <citation type="submission" date="2017-04" db="EMBL/GenBank/DDBJ databases">
        <title>Unexpected and diverse lifestyles within the genus Limnohabitans.</title>
        <authorList>
            <person name="Kasalicky V."/>
            <person name="Mehrshad M."/>
            <person name="Andrei S.-A."/>
            <person name="Salcher M."/>
            <person name="Kratochvilova H."/>
            <person name="Simek K."/>
            <person name="Ghai R."/>
        </authorList>
    </citation>
    <scope>NUCLEOTIDE SEQUENCE [LARGE SCALE GENOMIC DNA]</scope>
    <source>
        <strain evidence="18 19">MWH-C5</strain>
    </source>
</reference>
<keyword evidence="6 15" id="KW-0375">Hydrogen ion transport</keyword>
<dbReference type="CDD" id="cd06503">
    <property type="entry name" value="ATP-synt_Fo_b"/>
    <property type="match status" value="1"/>
</dbReference>
<evidence type="ECO:0000313" key="19">
    <source>
        <dbReference type="Proteomes" id="UP000251341"/>
    </source>
</evidence>
<evidence type="ECO:0000313" key="18">
    <source>
        <dbReference type="EMBL" id="PUE59536.1"/>
    </source>
</evidence>
<gene>
    <name evidence="15" type="primary">atpF</name>
    <name evidence="18" type="ORF">B9Z44_08085</name>
</gene>
<dbReference type="InterPro" id="IPR005864">
    <property type="entry name" value="ATP_synth_F0_bsu_bac"/>
</dbReference>
<dbReference type="AlphaFoldDB" id="A0A315ENP8"/>
<keyword evidence="5 15" id="KW-0812">Transmembrane</keyword>
<comment type="similarity">
    <text evidence="1 15 16">Belongs to the ATPase B chain family.</text>
</comment>
<dbReference type="InterPro" id="IPR002146">
    <property type="entry name" value="ATP_synth_b/b'su_bac/chlpt"/>
</dbReference>
<organism evidence="18 19">
    <name type="scientific">Limnohabitans curvus</name>
    <dbReference type="NCBI Taxonomy" id="323423"/>
    <lineage>
        <taxon>Bacteria</taxon>
        <taxon>Pseudomonadati</taxon>
        <taxon>Pseudomonadota</taxon>
        <taxon>Betaproteobacteria</taxon>
        <taxon>Burkholderiales</taxon>
        <taxon>Comamonadaceae</taxon>
        <taxon>Limnohabitans</taxon>
    </lineage>
</organism>
<proteinExistence type="inferred from homology"/>
<evidence type="ECO:0000256" key="16">
    <source>
        <dbReference type="RuleBase" id="RU003848"/>
    </source>
</evidence>
<protein>
    <recommendedName>
        <fullName evidence="15">ATP synthase subunit b</fullName>
    </recommendedName>
    <alternativeName>
        <fullName evidence="15">ATP synthase F(0) sector subunit b</fullName>
    </alternativeName>
    <alternativeName>
        <fullName evidence="15">ATPase subunit I</fullName>
    </alternativeName>
    <alternativeName>
        <fullName evidence="15">F-type ATPase subunit b</fullName>
        <shortName evidence="15">F-ATPase subunit b</shortName>
    </alternativeName>
</protein>
<sequence>MSINATLFVQMIVFAVLVWFTMKFVWPPIASALDERSEKIAHGLAAAEHAKIELSNAHKEVELKLAETRNESTALLADAERRAQHLIDEAKAHATVEANKIVAAAHAEAAQEVVKAREALREQVAALAVKGAEQILRKEVNAGVHADLLGRLKTEL</sequence>
<dbReference type="GO" id="GO:0046933">
    <property type="term" value="F:proton-transporting ATP synthase activity, rotational mechanism"/>
    <property type="evidence" value="ECO:0007669"/>
    <property type="project" value="UniProtKB-UniRule"/>
</dbReference>
<dbReference type="Pfam" id="PF00430">
    <property type="entry name" value="ATP-synt_B"/>
    <property type="match status" value="1"/>
</dbReference>
<dbReference type="Gene3D" id="1.20.5.620">
    <property type="entry name" value="F1F0 ATP synthase subunit B, membrane domain"/>
    <property type="match status" value="1"/>
</dbReference>
<dbReference type="InterPro" id="IPR028987">
    <property type="entry name" value="ATP_synth_B-like_membr_sf"/>
</dbReference>
<evidence type="ECO:0000256" key="15">
    <source>
        <dbReference type="HAMAP-Rule" id="MF_01398"/>
    </source>
</evidence>
<evidence type="ECO:0000256" key="7">
    <source>
        <dbReference type="ARBA" id="ARBA00022989"/>
    </source>
</evidence>
<evidence type="ECO:0000256" key="12">
    <source>
        <dbReference type="ARBA" id="ARBA00025614"/>
    </source>
</evidence>
<dbReference type="NCBIfam" id="NF004411">
    <property type="entry name" value="PRK05759.1-2"/>
    <property type="match status" value="1"/>
</dbReference>
<keyword evidence="4 15" id="KW-0138">CF(0)</keyword>
<dbReference type="NCBIfam" id="TIGR01144">
    <property type="entry name" value="ATP_synt_b"/>
    <property type="match status" value="1"/>
</dbReference>
<comment type="caution">
    <text evidence="18">The sequence shown here is derived from an EMBL/GenBank/DDBJ whole genome shotgun (WGS) entry which is preliminary data.</text>
</comment>
<evidence type="ECO:0000256" key="5">
    <source>
        <dbReference type="ARBA" id="ARBA00022692"/>
    </source>
</evidence>
<name>A0A315ENP8_9BURK</name>
<comment type="function">
    <text evidence="11 15">F(1)F(0) ATP synthase produces ATP from ADP in the presence of a proton or sodium gradient. F-type ATPases consist of two structural domains, F(1) containing the extramembraneous catalytic core and F(0) containing the membrane proton channel, linked together by a central stalk and a peripheral stalk. During catalysis, ATP synthesis in the catalytic domain of F(1) is coupled via a rotary mechanism of the central stalk subunits to proton translocation.</text>
</comment>